<protein>
    <submittedName>
        <fullName evidence="1">Uncharacterized protein</fullName>
    </submittedName>
</protein>
<organism evidence="1">
    <name type="scientific">viral metagenome</name>
    <dbReference type="NCBI Taxonomy" id="1070528"/>
    <lineage>
        <taxon>unclassified sequences</taxon>
        <taxon>metagenomes</taxon>
        <taxon>organismal metagenomes</taxon>
    </lineage>
</organism>
<dbReference type="AlphaFoldDB" id="A0A6C0DJZ6"/>
<accession>A0A6C0DJZ6</accession>
<proteinExistence type="predicted"/>
<name>A0A6C0DJZ6_9ZZZZ</name>
<reference evidence="1" key="1">
    <citation type="journal article" date="2020" name="Nature">
        <title>Giant virus diversity and host interactions through global metagenomics.</title>
        <authorList>
            <person name="Schulz F."/>
            <person name="Roux S."/>
            <person name="Paez-Espino D."/>
            <person name="Jungbluth S."/>
            <person name="Walsh D.A."/>
            <person name="Denef V.J."/>
            <person name="McMahon K.D."/>
            <person name="Konstantinidis K.T."/>
            <person name="Eloe-Fadrosh E.A."/>
            <person name="Kyrpides N.C."/>
            <person name="Woyke T."/>
        </authorList>
    </citation>
    <scope>NUCLEOTIDE SEQUENCE</scope>
    <source>
        <strain evidence="1">GVMAG-M-3300023174-207</strain>
    </source>
</reference>
<sequence length="58" mass="6652">MNFNSNHITLDPIKKVYTLNPTVSKHQRTPFIKNKLNPSLNVIKHVKEESSCNKTLCS</sequence>
<evidence type="ECO:0000313" key="1">
    <source>
        <dbReference type="EMBL" id="QHT16883.1"/>
    </source>
</evidence>
<dbReference type="EMBL" id="MN739627">
    <property type="protein sequence ID" value="QHT16883.1"/>
    <property type="molecule type" value="Genomic_DNA"/>
</dbReference>